<evidence type="ECO:0000259" key="12">
    <source>
        <dbReference type="PROSITE" id="PS50929"/>
    </source>
</evidence>
<dbReference type="RefSeq" id="XP_056053195.1">
    <property type="nucleotide sequence ID" value="XM_056201443.1"/>
</dbReference>
<protein>
    <recommendedName>
        <fullName evidence="15">ABC multidrug transporter</fullName>
    </recommendedName>
</protein>
<dbReference type="Proteomes" id="UP001144673">
    <property type="component" value="Chromosome 4"/>
</dbReference>
<keyword evidence="6" id="KW-0067">ATP-binding</keyword>
<dbReference type="Gene3D" id="3.40.50.300">
    <property type="entry name" value="P-loop containing nucleotide triphosphate hydrolases"/>
    <property type="match status" value="2"/>
</dbReference>
<evidence type="ECO:0000313" key="13">
    <source>
        <dbReference type="EMBL" id="KAJ4151481.1"/>
    </source>
</evidence>
<feature type="transmembrane region" description="Helical" evidence="10">
    <location>
        <begin position="416"/>
        <end position="438"/>
    </location>
</feature>
<dbReference type="InterPro" id="IPR036640">
    <property type="entry name" value="ABC1_TM_sf"/>
</dbReference>
<comment type="subcellular location">
    <subcellularLocation>
        <location evidence="1">Cell membrane</location>
        <topology evidence="1">Multi-pass membrane protein</topology>
    </subcellularLocation>
</comment>
<dbReference type="Pfam" id="PF00664">
    <property type="entry name" value="ABC_membrane"/>
    <property type="match status" value="2"/>
</dbReference>
<dbReference type="PROSITE" id="PS50929">
    <property type="entry name" value="ABC_TM1F"/>
    <property type="match status" value="2"/>
</dbReference>
<feature type="transmembrane region" description="Helical" evidence="10">
    <location>
        <begin position="940"/>
        <end position="960"/>
    </location>
</feature>
<sequence length="1360" mass="150004">MANSSADQVLWPPSRAMFDLTLQFEESVLGLAPSSIVIASAPILIIHYRKNPARVQGSSSLLWAKLFAAAGLVAIEIATVALRTASSDFRTITTLPSVAVDLVAAITVGLIICMEHRHAMRGSAFIAIYLLVAIVFDIVKSRSFFSRPGLNPFGPEFASRLLYPDLKQKWQTKEIPSKRNLLTTCFRAWKVLFIAILVPRLCHSVFSFAQPFLLYRLIQVVTEERATTSTQEKVVLALATLITFVGKTVAKTTTSHMKNRLVTHVRGGLITMMLDKGLSLPQQEASKSSVLTLMSTDMEGIAAGLPDLHELFFTPFELGLGIYFLSRFVGKSCFVVIAPLAASTIATYFFGKWMRSRLMTWNEYIEHRVAQTSKILGQLTAIKMFGLGKTIESYLQGLREVEIRASKRYRNLQSAANIPPIFADLVTPVVVVAAALFWRTFDGGISAATVFPSLIIIVLVKGPLALLLVGYPGWTGMLGCFQRVQKFLLLEDRKDPRTITRRPDTTTAEETAVIHADDVVARLSGANLAPLCTQVPVLQDVNFSITAGSFNCVLGPSGSGKSLLLQSILGEVELMDGSICLDDEYAGYCGQMVWLRNASIKSNIVGPGAYDERLFKKVIRCCLLEDDIRQLPGGVDYVVGTGGVKLSGGQRQRVALARTLFARMSLVLLDNVFSSLDRRTAVSILFRLCGEDGFFREEGTTVVLTSYLPEVIDIADQLLVLDGNGHLTVDQSPSRDAARAKYAQSMISQENLRSEDEEATEQAAIRRSEELRQRPPTEPTVNPINSRRRSLRLYRLFFGTIGYLRTVLWCFSMLVVSAGECAPEVYMRIWIDVDPNNNSYFIGYAAIASCTCVLFALVFASLCNHLTPRAALQLHSQLTSTVVGGTIAFLCAIDKGVLVNRFSQDMSLVVRNLPLAFMRTIYIFWTAVIQTGIVASGASYMVIAIPFIIIAFYLIQGFYLRTSRQMRSLDLEAKSPLYTHFEETAAGLLCIRGFGWQAENLKRGFDLLDDSQKAFYYMITIQQWLGLVVGLLIASLGSILVAFALFLSESTSDTAIGLAFLNLILFGQTLEMLIGAWTNLETSVGALARLEEFMKETPQEDAQKLATLPRNWPSMGNIELTDMSAQYRNSDDPEHEPVLRNVTLAVGAGKKVGLIGRTGSGKSSLFLALLGFLPYKGVMKIDGIDVASVPPDELRSRIITVSQDQIRLEASIRVNLLPFTLNSPDVLDEKKREAAERRDIALRELLMRLGIWSHVEDKGGVDAMLDDAGYSHGEMQLFCLARGILRYKDTGSKVVLIDEATSSVDEERERSAQEIMRESFPDCTMLVIGHGRSSIRGVDCMVELANGRVAHIDHSAADTD</sequence>
<dbReference type="PROSITE" id="PS50893">
    <property type="entry name" value="ABC_TRANSPORTER_2"/>
    <property type="match status" value="1"/>
</dbReference>
<keyword evidence="3" id="KW-1003">Cell membrane</keyword>
<evidence type="ECO:0000256" key="6">
    <source>
        <dbReference type="ARBA" id="ARBA00022840"/>
    </source>
</evidence>
<accession>A0A9W8QB97</accession>
<feature type="transmembrane region" description="Helical" evidence="10">
    <location>
        <begin position="916"/>
        <end position="934"/>
    </location>
</feature>
<feature type="transmembrane region" description="Helical" evidence="10">
    <location>
        <begin position="1024"/>
        <end position="1047"/>
    </location>
</feature>
<keyword evidence="5" id="KW-0547">Nucleotide-binding</keyword>
<feature type="transmembrane region" description="Helical" evidence="10">
    <location>
        <begin position="60"/>
        <end position="82"/>
    </location>
</feature>
<dbReference type="GO" id="GO:0016887">
    <property type="term" value="F:ATP hydrolysis activity"/>
    <property type="evidence" value="ECO:0007669"/>
    <property type="project" value="InterPro"/>
</dbReference>
<feature type="transmembrane region" description="Helical" evidence="10">
    <location>
        <begin position="796"/>
        <end position="819"/>
    </location>
</feature>
<dbReference type="InterPro" id="IPR003593">
    <property type="entry name" value="AAA+_ATPase"/>
</dbReference>
<feature type="compositionally biased region" description="Basic and acidic residues" evidence="9">
    <location>
        <begin position="764"/>
        <end position="775"/>
    </location>
</feature>
<keyword evidence="2" id="KW-0813">Transport</keyword>
<dbReference type="SUPFAM" id="SSF52540">
    <property type="entry name" value="P-loop containing nucleoside triphosphate hydrolases"/>
    <property type="match status" value="2"/>
</dbReference>
<dbReference type="SMART" id="SM00382">
    <property type="entry name" value="AAA"/>
    <property type="match status" value="2"/>
</dbReference>
<feature type="domain" description="ABC transmembrane type-1" evidence="12">
    <location>
        <begin position="201"/>
        <end position="476"/>
    </location>
</feature>
<feature type="transmembrane region" description="Helical" evidence="10">
    <location>
        <begin position="839"/>
        <end position="863"/>
    </location>
</feature>
<dbReference type="Pfam" id="PF00005">
    <property type="entry name" value="ABC_tran"/>
    <property type="match status" value="2"/>
</dbReference>
<dbReference type="InterPro" id="IPR027417">
    <property type="entry name" value="P-loop_NTPase"/>
</dbReference>
<keyword evidence="4 10" id="KW-0812">Transmembrane</keyword>
<evidence type="ECO:0000256" key="4">
    <source>
        <dbReference type="ARBA" id="ARBA00022692"/>
    </source>
</evidence>
<dbReference type="CDD" id="cd18580">
    <property type="entry name" value="ABC_6TM_ABCC_D2"/>
    <property type="match status" value="1"/>
</dbReference>
<dbReference type="PROSITE" id="PS00211">
    <property type="entry name" value="ABC_TRANSPORTER_1"/>
    <property type="match status" value="2"/>
</dbReference>
<feature type="transmembrane region" description="Helical" evidence="10">
    <location>
        <begin position="126"/>
        <end position="145"/>
    </location>
</feature>
<evidence type="ECO:0000256" key="1">
    <source>
        <dbReference type="ARBA" id="ARBA00004651"/>
    </source>
</evidence>
<feature type="transmembrane region" description="Helical" evidence="10">
    <location>
        <begin position="450"/>
        <end position="474"/>
    </location>
</feature>
<dbReference type="EMBL" id="JAJHUN010000009">
    <property type="protein sequence ID" value="KAJ4151481.1"/>
    <property type="molecule type" value="Genomic_DNA"/>
</dbReference>
<dbReference type="InterPro" id="IPR056227">
    <property type="entry name" value="TMD0_ABC"/>
</dbReference>
<feature type="transmembrane region" description="Helical" evidence="10">
    <location>
        <begin position="328"/>
        <end position="350"/>
    </location>
</feature>
<evidence type="ECO:0008006" key="15">
    <source>
        <dbReference type="Google" id="ProtNLM"/>
    </source>
</evidence>
<evidence type="ECO:0000256" key="3">
    <source>
        <dbReference type="ARBA" id="ARBA00022475"/>
    </source>
</evidence>
<feature type="domain" description="ABC transmembrane type-1" evidence="12">
    <location>
        <begin position="825"/>
        <end position="1082"/>
    </location>
</feature>
<feature type="region of interest" description="Disordered" evidence="9">
    <location>
        <begin position="748"/>
        <end position="783"/>
    </location>
</feature>
<dbReference type="PANTHER" id="PTHR24223">
    <property type="entry name" value="ATP-BINDING CASSETTE SUB-FAMILY C"/>
    <property type="match status" value="1"/>
</dbReference>
<keyword evidence="8 10" id="KW-0472">Membrane</keyword>
<dbReference type="Pfam" id="PF24357">
    <property type="entry name" value="TMD0_ABC"/>
    <property type="match status" value="1"/>
</dbReference>
<dbReference type="Gene3D" id="1.20.1560.10">
    <property type="entry name" value="ABC transporter type 1, transmembrane domain"/>
    <property type="match status" value="2"/>
</dbReference>
<dbReference type="InterPro" id="IPR011527">
    <property type="entry name" value="ABC1_TM_dom"/>
</dbReference>
<dbReference type="KEGG" id="amus:LMH87_012178"/>
<comment type="caution">
    <text evidence="13">The sequence shown here is derived from an EMBL/GenBank/DDBJ whole genome shotgun (WGS) entry which is preliminary data.</text>
</comment>
<reference evidence="13" key="1">
    <citation type="journal article" date="2023" name="Access Microbiol">
        <title>De-novo genome assembly for Akanthomyces muscarius, a biocontrol agent of insect agricultural pests.</title>
        <authorList>
            <person name="Erdos Z."/>
            <person name="Studholme D.J."/>
            <person name="Raymond B."/>
            <person name="Sharma M."/>
        </authorList>
    </citation>
    <scope>NUCLEOTIDE SEQUENCE</scope>
    <source>
        <strain evidence="13">Ve6</strain>
    </source>
</reference>
<dbReference type="GO" id="GO:0140359">
    <property type="term" value="F:ABC-type transporter activity"/>
    <property type="evidence" value="ECO:0007669"/>
    <property type="project" value="InterPro"/>
</dbReference>
<evidence type="ECO:0000256" key="5">
    <source>
        <dbReference type="ARBA" id="ARBA00022741"/>
    </source>
</evidence>
<proteinExistence type="predicted"/>
<keyword evidence="7 10" id="KW-1133">Transmembrane helix</keyword>
<organism evidence="13 14">
    <name type="scientific">Akanthomyces muscarius</name>
    <name type="common">Entomopathogenic fungus</name>
    <name type="synonym">Lecanicillium muscarium</name>
    <dbReference type="NCBI Taxonomy" id="2231603"/>
    <lineage>
        <taxon>Eukaryota</taxon>
        <taxon>Fungi</taxon>
        <taxon>Dikarya</taxon>
        <taxon>Ascomycota</taxon>
        <taxon>Pezizomycotina</taxon>
        <taxon>Sordariomycetes</taxon>
        <taxon>Hypocreomycetidae</taxon>
        <taxon>Hypocreales</taxon>
        <taxon>Cordycipitaceae</taxon>
        <taxon>Akanthomyces</taxon>
    </lineage>
</organism>
<evidence type="ECO:0000256" key="9">
    <source>
        <dbReference type="SAM" id="MobiDB-lite"/>
    </source>
</evidence>
<dbReference type="GeneID" id="80899337"/>
<feature type="transmembrane region" description="Helical" evidence="10">
    <location>
        <begin position="94"/>
        <end position="114"/>
    </location>
</feature>
<evidence type="ECO:0000313" key="14">
    <source>
        <dbReference type="Proteomes" id="UP001144673"/>
    </source>
</evidence>
<evidence type="ECO:0000259" key="11">
    <source>
        <dbReference type="PROSITE" id="PS50893"/>
    </source>
</evidence>
<evidence type="ECO:0000256" key="2">
    <source>
        <dbReference type="ARBA" id="ARBA00022448"/>
    </source>
</evidence>
<dbReference type="InterPro" id="IPR044726">
    <property type="entry name" value="ABCC_6TM_D2"/>
</dbReference>
<keyword evidence="14" id="KW-1185">Reference proteome</keyword>
<feature type="domain" description="ABC transporter" evidence="11">
    <location>
        <begin position="514"/>
        <end position="748"/>
    </location>
</feature>
<feature type="transmembrane region" description="Helical" evidence="10">
    <location>
        <begin position="27"/>
        <end position="48"/>
    </location>
</feature>
<dbReference type="InterPro" id="IPR003439">
    <property type="entry name" value="ABC_transporter-like_ATP-bd"/>
</dbReference>
<name>A0A9W8QB97_AKAMU</name>
<dbReference type="PANTHER" id="PTHR24223:SF399">
    <property type="entry name" value="ABC TRANSPORTER ATNG"/>
    <property type="match status" value="1"/>
</dbReference>
<evidence type="ECO:0000256" key="7">
    <source>
        <dbReference type="ARBA" id="ARBA00022989"/>
    </source>
</evidence>
<dbReference type="SUPFAM" id="SSF90123">
    <property type="entry name" value="ABC transporter transmembrane region"/>
    <property type="match status" value="2"/>
</dbReference>
<dbReference type="InterPro" id="IPR050173">
    <property type="entry name" value="ABC_transporter_C-like"/>
</dbReference>
<dbReference type="GO" id="GO:0005886">
    <property type="term" value="C:plasma membrane"/>
    <property type="evidence" value="ECO:0007669"/>
    <property type="project" value="UniProtKB-SubCell"/>
</dbReference>
<dbReference type="InterPro" id="IPR017871">
    <property type="entry name" value="ABC_transporter-like_CS"/>
</dbReference>
<evidence type="ECO:0000256" key="8">
    <source>
        <dbReference type="ARBA" id="ARBA00023136"/>
    </source>
</evidence>
<feature type="transmembrane region" description="Helical" evidence="10">
    <location>
        <begin position="1059"/>
        <end position="1080"/>
    </location>
</feature>
<gene>
    <name evidence="13" type="ORF">LMH87_012178</name>
</gene>
<dbReference type="GO" id="GO:0005524">
    <property type="term" value="F:ATP binding"/>
    <property type="evidence" value="ECO:0007669"/>
    <property type="project" value="UniProtKB-KW"/>
</dbReference>
<evidence type="ECO:0000256" key="10">
    <source>
        <dbReference type="SAM" id="Phobius"/>
    </source>
</evidence>